<keyword evidence="3" id="KW-0560">Oxidoreductase</keyword>
<dbReference type="InterPro" id="IPR050703">
    <property type="entry name" value="Flavin_MAO"/>
</dbReference>
<keyword evidence="6" id="KW-1185">Reference proteome</keyword>
<evidence type="ECO:0000256" key="1">
    <source>
        <dbReference type="ARBA" id="ARBA00001974"/>
    </source>
</evidence>
<dbReference type="InterPro" id="IPR001613">
    <property type="entry name" value="Flavin_amine_oxidase"/>
</dbReference>
<accession>A0ABU2MR28</accession>
<dbReference type="Proteomes" id="UP001183246">
    <property type="component" value="Unassembled WGS sequence"/>
</dbReference>
<dbReference type="InterPro" id="IPR002937">
    <property type="entry name" value="Amino_oxidase"/>
</dbReference>
<comment type="similarity">
    <text evidence="2">Belongs to the flavin monoamine oxidase family.</text>
</comment>
<organism evidence="5 6">
    <name type="scientific">Streptomyces litchfieldiae</name>
    <dbReference type="NCBI Taxonomy" id="3075543"/>
    <lineage>
        <taxon>Bacteria</taxon>
        <taxon>Bacillati</taxon>
        <taxon>Actinomycetota</taxon>
        <taxon>Actinomycetes</taxon>
        <taxon>Kitasatosporales</taxon>
        <taxon>Streptomycetaceae</taxon>
        <taxon>Streptomyces</taxon>
    </lineage>
</organism>
<dbReference type="RefSeq" id="WP_311705126.1">
    <property type="nucleotide sequence ID" value="NZ_JAVREL010000008.1"/>
</dbReference>
<dbReference type="InterPro" id="IPR036188">
    <property type="entry name" value="FAD/NAD-bd_sf"/>
</dbReference>
<dbReference type="Gene3D" id="3.50.50.60">
    <property type="entry name" value="FAD/NAD(P)-binding domain"/>
    <property type="match status" value="1"/>
</dbReference>
<dbReference type="SUPFAM" id="SSF51905">
    <property type="entry name" value="FAD/NAD(P)-binding domain"/>
    <property type="match status" value="1"/>
</dbReference>
<evidence type="ECO:0000256" key="2">
    <source>
        <dbReference type="ARBA" id="ARBA00005995"/>
    </source>
</evidence>
<comment type="cofactor">
    <cofactor evidence="1">
        <name>FAD</name>
        <dbReference type="ChEBI" id="CHEBI:57692"/>
    </cofactor>
</comment>
<feature type="domain" description="Amine oxidase" evidence="4">
    <location>
        <begin position="16"/>
        <end position="263"/>
    </location>
</feature>
<evidence type="ECO:0000259" key="4">
    <source>
        <dbReference type="Pfam" id="PF01593"/>
    </source>
</evidence>
<dbReference type="EMBL" id="JAVREL010000008">
    <property type="protein sequence ID" value="MDT0343990.1"/>
    <property type="molecule type" value="Genomic_DNA"/>
</dbReference>
<gene>
    <name evidence="5" type="ORF">RM590_15385</name>
</gene>
<sequence length="272" mass="28152">MSAPAAGCYLTAFSGGAQQERFEGGAHTLAERLAAALDPPVLLGVPVRRVRLDAGPRVLVEGPGLSLAGGHAVLAVPPGMAARIDVRGPGGAPTRPVARPPAGRGSAVKLHLVYERPFWREAGLSGWAAGDRGPVRFTVDDSAGRGGAGVLIGFVTGGDARRWAATPPAERRRAVLARVTRWFGPEAGEPVAFLQQDWQAEEFVEGCWAAVPEFGAWTTPRPAPGGRERDGGLHFCGTEHSGAFYGHLEGAVRSGRAVAARVLGAPAGEAAP</sequence>
<dbReference type="PANTHER" id="PTHR43563:SF1">
    <property type="entry name" value="AMINE OXIDASE [FLAVIN-CONTAINING] B"/>
    <property type="match status" value="1"/>
</dbReference>
<evidence type="ECO:0000313" key="6">
    <source>
        <dbReference type="Proteomes" id="UP001183246"/>
    </source>
</evidence>
<dbReference type="PANTHER" id="PTHR43563">
    <property type="entry name" value="AMINE OXIDASE"/>
    <property type="match status" value="1"/>
</dbReference>
<name>A0ABU2MR28_9ACTN</name>
<evidence type="ECO:0000256" key="3">
    <source>
        <dbReference type="ARBA" id="ARBA00023002"/>
    </source>
</evidence>
<evidence type="ECO:0000313" key="5">
    <source>
        <dbReference type="EMBL" id="MDT0343990.1"/>
    </source>
</evidence>
<proteinExistence type="inferred from homology"/>
<protein>
    <submittedName>
        <fullName evidence="5">FAD-dependent oxidoreductase</fullName>
    </submittedName>
</protein>
<reference evidence="6" key="1">
    <citation type="submission" date="2023-07" db="EMBL/GenBank/DDBJ databases">
        <title>30 novel species of actinomycetes from the DSMZ collection.</title>
        <authorList>
            <person name="Nouioui I."/>
        </authorList>
    </citation>
    <scope>NUCLEOTIDE SEQUENCE [LARGE SCALE GENOMIC DNA]</scope>
    <source>
        <strain evidence="6">DSM 44938</strain>
    </source>
</reference>
<dbReference type="PRINTS" id="PR00757">
    <property type="entry name" value="AMINEOXDASEF"/>
</dbReference>
<dbReference type="Pfam" id="PF01593">
    <property type="entry name" value="Amino_oxidase"/>
    <property type="match status" value="1"/>
</dbReference>
<comment type="caution">
    <text evidence="5">The sequence shown here is derived from an EMBL/GenBank/DDBJ whole genome shotgun (WGS) entry which is preliminary data.</text>
</comment>
<dbReference type="SUPFAM" id="SSF54373">
    <property type="entry name" value="FAD-linked reductases, C-terminal domain"/>
    <property type="match status" value="1"/>
</dbReference>